<sequence>MSKEELGWSWNIVNVAPRCHSSGYSSSWCYEEAGRAWIFGVLDVAPVLESLSRWSHHLRLLLLLIRIEGTCNPERDRLSWYQSLAAGRWDIGTLSWQTLGKQGARGGSSATEYSTESTRAGWSTSDYFSRRTSRSRTAASGYPAAPVAPSRGPGQDEAHRVYLFEQGLRPDVFRLVRAQRLRTLDASIEQALWVERGEVSLQERTQAVGQSRDQKRPFPDDAGPSSGRHPPRPPRSRS</sequence>
<reference evidence="2" key="1">
    <citation type="submission" date="2020-07" db="EMBL/GenBank/DDBJ databases">
        <authorList>
            <person name="Lin J."/>
        </authorList>
    </citation>
    <scope>NUCLEOTIDE SEQUENCE</scope>
</reference>
<gene>
    <name evidence="2" type="ORF">CB5_LOCUS6213</name>
</gene>
<dbReference type="EMBL" id="LR862142">
    <property type="protein sequence ID" value="CAD1823002.1"/>
    <property type="molecule type" value="Genomic_DNA"/>
</dbReference>
<accession>A0A6V7NWM1</accession>
<organism evidence="2">
    <name type="scientific">Ananas comosus var. bracteatus</name>
    <name type="common">red pineapple</name>
    <dbReference type="NCBI Taxonomy" id="296719"/>
    <lineage>
        <taxon>Eukaryota</taxon>
        <taxon>Viridiplantae</taxon>
        <taxon>Streptophyta</taxon>
        <taxon>Embryophyta</taxon>
        <taxon>Tracheophyta</taxon>
        <taxon>Spermatophyta</taxon>
        <taxon>Magnoliopsida</taxon>
        <taxon>Liliopsida</taxon>
        <taxon>Poales</taxon>
        <taxon>Bromeliaceae</taxon>
        <taxon>Bromelioideae</taxon>
        <taxon>Ananas</taxon>
    </lineage>
</organism>
<feature type="compositionally biased region" description="Basic residues" evidence="1">
    <location>
        <begin position="229"/>
        <end position="238"/>
    </location>
</feature>
<name>A0A6V7NWM1_ANACO</name>
<dbReference type="AlphaFoldDB" id="A0A6V7NWM1"/>
<feature type="region of interest" description="Disordered" evidence="1">
    <location>
        <begin position="134"/>
        <end position="155"/>
    </location>
</feature>
<feature type="region of interest" description="Disordered" evidence="1">
    <location>
        <begin position="203"/>
        <end position="238"/>
    </location>
</feature>
<evidence type="ECO:0000256" key="1">
    <source>
        <dbReference type="SAM" id="MobiDB-lite"/>
    </source>
</evidence>
<proteinExistence type="predicted"/>
<evidence type="ECO:0000313" key="2">
    <source>
        <dbReference type="EMBL" id="CAD1823002.1"/>
    </source>
</evidence>
<protein>
    <submittedName>
        <fullName evidence="2">Uncharacterized protein</fullName>
    </submittedName>
</protein>